<proteinExistence type="predicted"/>
<keyword evidence="2" id="KW-0812">Transmembrane</keyword>
<dbReference type="InterPro" id="IPR039465">
    <property type="entry name" value="IL-17_rcpt-like"/>
</dbReference>
<sequence length="540" mass="59487">MRSAVLWLLSLYSCLSHGYRIETIQRCGSHCNQGLRCKTKSDLYFPQCKKPPKGLQDNVSLDMSVSTVMKCEGPQQCSLFLQVRSTLLMNEHVKGVSICTVAAGMMERCRTHAFPKAVQKHLSTQQVQVQDNCFEVAVGQNVHVTLKTSPDFCHLSVSKTYNVPGCNHADLQNNIPECIVGKITYQLDTERRALSVSVTNMLENTDYNLRLCHKGYFCRGTGTYVLLKKEDPIKNVTLQYARPLPCLCIEGWSSVFDAPRVQVCPFKNNMEELWSGVAFDSVEQMLSWEPACQTDVDVTLCQRNGEVCENLPKATQSVSKTKVLFSTVDPHPQLCMKFTTKTATWIKCPFAGSGFTAWDIGVAMENGKTQLVVTSKIRPTLLISFCHMTGPSACEENKDAITLNVEKYQSVVPNLTFSMCGQNCCIQVKRVDVKYAATILHCDFKSLAPTGEAPAFAPTSSHWETVWIVAPAVGLLTALLVVLFVVGIALTTIILYLRLCGGTLCSNVGAGQLNAAQCSASVYSSVLDRAINNSTYGMVL</sequence>
<reference evidence="5 6" key="1">
    <citation type="submission" date="2020-10" db="EMBL/GenBank/DDBJ databases">
        <title>Chromosome-scale genome assembly of the Allis shad, Alosa alosa.</title>
        <authorList>
            <person name="Margot Z."/>
            <person name="Christophe K."/>
            <person name="Cabau C."/>
            <person name="Louis A."/>
            <person name="Berthelot C."/>
            <person name="Parey E."/>
            <person name="Roest Crollius H."/>
            <person name="Montfort J."/>
            <person name="Robinson-Rechavi M."/>
            <person name="Bucao C."/>
            <person name="Bouchez O."/>
            <person name="Gislard M."/>
            <person name="Lluch J."/>
            <person name="Milhes M."/>
            <person name="Lampietro C."/>
            <person name="Lopez Roques C."/>
            <person name="Donnadieu C."/>
            <person name="Braasch I."/>
            <person name="Desvignes T."/>
            <person name="Postlethwait J."/>
            <person name="Bobe J."/>
            <person name="Guiguen Y."/>
        </authorList>
    </citation>
    <scope>NUCLEOTIDE SEQUENCE [LARGE SCALE GENOMIC DNA]</scope>
    <source>
        <strain evidence="5">M-15738</strain>
        <tissue evidence="5">Blood</tissue>
    </source>
</reference>
<evidence type="ECO:0000256" key="2">
    <source>
        <dbReference type="SAM" id="Phobius"/>
    </source>
</evidence>
<feature type="signal peptide" evidence="3">
    <location>
        <begin position="1"/>
        <end position="18"/>
    </location>
</feature>
<dbReference type="EMBL" id="JADWDJ010000017">
    <property type="protein sequence ID" value="KAG5267229.1"/>
    <property type="molecule type" value="Genomic_DNA"/>
</dbReference>
<dbReference type="Pfam" id="PF15037">
    <property type="entry name" value="IL17_R_N"/>
    <property type="match status" value="1"/>
</dbReference>
<dbReference type="PANTHER" id="PTHR15583:SF10">
    <property type="entry name" value="INTERLEUKIN-17 RECEPTOR E-LIKE-RELATED"/>
    <property type="match status" value="1"/>
</dbReference>
<feature type="transmembrane region" description="Helical" evidence="2">
    <location>
        <begin position="466"/>
        <end position="497"/>
    </location>
</feature>
<evidence type="ECO:0000259" key="4">
    <source>
        <dbReference type="Pfam" id="PF15037"/>
    </source>
</evidence>
<evidence type="ECO:0000313" key="6">
    <source>
        <dbReference type="Proteomes" id="UP000823561"/>
    </source>
</evidence>
<keyword evidence="6" id="KW-1185">Reference proteome</keyword>
<feature type="chain" id="PRO_5043327664" description="Interleukin-17 receptor C/E N-terminal domain-containing protein" evidence="3">
    <location>
        <begin position="19"/>
        <end position="540"/>
    </location>
</feature>
<name>A0AAV6FWJ8_9TELE</name>
<evidence type="ECO:0000256" key="1">
    <source>
        <dbReference type="ARBA" id="ARBA00022729"/>
    </source>
</evidence>
<dbReference type="Proteomes" id="UP000823561">
    <property type="component" value="Chromosome 17"/>
</dbReference>
<feature type="domain" description="Interleukin-17 receptor C/E N-terminal" evidence="4">
    <location>
        <begin position="107"/>
        <end position="394"/>
    </location>
</feature>
<protein>
    <recommendedName>
        <fullName evidence="4">Interleukin-17 receptor C/E N-terminal domain-containing protein</fullName>
    </recommendedName>
</protein>
<accession>A0AAV6FWJ8</accession>
<dbReference type="AlphaFoldDB" id="A0AAV6FWJ8"/>
<keyword evidence="1 3" id="KW-0732">Signal</keyword>
<comment type="caution">
    <text evidence="5">The sequence shown here is derived from an EMBL/GenBank/DDBJ whole genome shotgun (WGS) entry which is preliminary data.</text>
</comment>
<organism evidence="5 6">
    <name type="scientific">Alosa alosa</name>
    <name type="common">allis shad</name>
    <dbReference type="NCBI Taxonomy" id="278164"/>
    <lineage>
        <taxon>Eukaryota</taxon>
        <taxon>Metazoa</taxon>
        <taxon>Chordata</taxon>
        <taxon>Craniata</taxon>
        <taxon>Vertebrata</taxon>
        <taxon>Euteleostomi</taxon>
        <taxon>Actinopterygii</taxon>
        <taxon>Neopterygii</taxon>
        <taxon>Teleostei</taxon>
        <taxon>Clupei</taxon>
        <taxon>Clupeiformes</taxon>
        <taxon>Clupeoidei</taxon>
        <taxon>Clupeidae</taxon>
        <taxon>Alosa</taxon>
    </lineage>
</organism>
<dbReference type="InterPro" id="IPR027841">
    <property type="entry name" value="IL-17_rcpt_C/E_N"/>
</dbReference>
<evidence type="ECO:0000256" key="3">
    <source>
        <dbReference type="SAM" id="SignalP"/>
    </source>
</evidence>
<evidence type="ECO:0000313" key="5">
    <source>
        <dbReference type="EMBL" id="KAG5267229.1"/>
    </source>
</evidence>
<dbReference type="GO" id="GO:0030368">
    <property type="term" value="F:interleukin-17 receptor activity"/>
    <property type="evidence" value="ECO:0007669"/>
    <property type="project" value="InterPro"/>
</dbReference>
<dbReference type="PANTHER" id="PTHR15583">
    <property type="entry name" value="INTERLEUKIN-17 RECEPTOR"/>
    <property type="match status" value="1"/>
</dbReference>
<gene>
    <name evidence="5" type="ORF">AALO_G00219420</name>
</gene>
<keyword evidence="2" id="KW-1133">Transmembrane helix</keyword>
<keyword evidence="2" id="KW-0472">Membrane</keyword>